<keyword evidence="3 5" id="KW-0863">Zinc-finger</keyword>
<dbReference type="Proteomes" id="UP000289886">
    <property type="component" value="Unassembled WGS sequence"/>
</dbReference>
<evidence type="ECO:0000259" key="7">
    <source>
        <dbReference type="PROSITE" id="PS50157"/>
    </source>
</evidence>
<evidence type="ECO:0000256" key="3">
    <source>
        <dbReference type="ARBA" id="ARBA00022771"/>
    </source>
</evidence>
<dbReference type="SMART" id="SM00355">
    <property type="entry name" value="ZnF_C2H2"/>
    <property type="match status" value="3"/>
</dbReference>
<feature type="domain" description="C2H2-type" evidence="7">
    <location>
        <begin position="233"/>
        <end position="260"/>
    </location>
</feature>
<keyword evidence="4" id="KW-0862">Zinc</keyword>
<keyword evidence="2" id="KW-0677">Repeat</keyword>
<evidence type="ECO:0000256" key="5">
    <source>
        <dbReference type="PROSITE-ProRule" id="PRU00042"/>
    </source>
</evidence>
<keyword evidence="1" id="KW-0479">Metal-binding</keyword>
<dbReference type="PANTHER" id="PTHR24379">
    <property type="entry name" value="KRAB AND ZINC FINGER DOMAIN-CONTAINING"/>
    <property type="match status" value="1"/>
</dbReference>
<dbReference type="InterPro" id="IPR036236">
    <property type="entry name" value="Znf_C2H2_sf"/>
</dbReference>
<feature type="region of interest" description="Disordered" evidence="6">
    <location>
        <begin position="87"/>
        <end position="109"/>
    </location>
</feature>
<evidence type="ECO:0000256" key="4">
    <source>
        <dbReference type="ARBA" id="ARBA00022833"/>
    </source>
</evidence>
<gene>
    <name evidence="8" type="ORF">EOD39_18979</name>
</gene>
<organism evidence="8 9">
    <name type="scientific">Acipenser ruthenus</name>
    <name type="common">Sterlet sturgeon</name>
    <dbReference type="NCBI Taxonomy" id="7906"/>
    <lineage>
        <taxon>Eukaryota</taxon>
        <taxon>Metazoa</taxon>
        <taxon>Chordata</taxon>
        <taxon>Craniata</taxon>
        <taxon>Vertebrata</taxon>
        <taxon>Euteleostomi</taxon>
        <taxon>Actinopterygii</taxon>
        <taxon>Chondrostei</taxon>
        <taxon>Acipenseriformes</taxon>
        <taxon>Acipenseridae</taxon>
        <taxon>Acipenser</taxon>
    </lineage>
</organism>
<dbReference type="GO" id="GO:0000981">
    <property type="term" value="F:DNA-binding transcription factor activity, RNA polymerase II-specific"/>
    <property type="evidence" value="ECO:0007669"/>
    <property type="project" value="TreeGrafter"/>
</dbReference>
<dbReference type="GO" id="GO:0008270">
    <property type="term" value="F:zinc ion binding"/>
    <property type="evidence" value="ECO:0007669"/>
    <property type="project" value="UniProtKB-KW"/>
</dbReference>
<dbReference type="PROSITE" id="PS00028">
    <property type="entry name" value="ZINC_FINGER_C2H2_1"/>
    <property type="match status" value="2"/>
</dbReference>
<accession>A0A444UZJ9</accession>
<proteinExistence type="predicted"/>
<sequence>MLTYARSDKHGKGSLFLLFAACEHVDRRHSQQQLAEQGRRGPQQPEEALQVLQMRACLQYPGQAGAARPEGPRRGAQAQLLGLPAELRGPGRALHTPATRPRDPQTTQVPAVRQDLRPALQPAGAQEDPRGLNRRSRCRQRLRSAARLAIHRRRLHARQEEKEEEEEEATPESKALACTLCDRVFRHSSTLSHHKSRHLRQELRCSVCTHDLANSGSLQLRVRLHHTGGKRPYHCLVCSRTFCAMLTFLRHCEKHQQQDKEGQGARSAK</sequence>
<name>A0A444UZJ9_ACIRT</name>
<evidence type="ECO:0000313" key="8">
    <source>
        <dbReference type="EMBL" id="RXM93528.1"/>
    </source>
</evidence>
<evidence type="ECO:0000313" key="9">
    <source>
        <dbReference type="Proteomes" id="UP000289886"/>
    </source>
</evidence>
<reference evidence="8 9" key="1">
    <citation type="submission" date="2019-01" db="EMBL/GenBank/DDBJ databases">
        <title>Draft Genome and Complete Hox-Cluster Characterization of the Sterlet Sturgeon (Acipenser ruthenus).</title>
        <authorList>
            <person name="Wei Q."/>
        </authorList>
    </citation>
    <scope>NUCLEOTIDE SEQUENCE [LARGE SCALE GENOMIC DNA]</scope>
    <source>
        <strain evidence="8">WHYD16114868_AA</strain>
        <tissue evidence="8">Blood</tissue>
    </source>
</reference>
<dbReference type="PROSITE" id="PS50157">
    <property type="entry name" value="ZINC_FINGER_C2H2_2"/>
    <property type="match status" value="2"/>
</dbReference>
<evidence type="ECO:0000256" key="6">
    <source>
        <dbReference type="SAM" id="MobiDB-lite"/>
    </source>
</evidence>
<protein>
    <submittedName>
        <fullName evidence="8">Zinc finger and BTB domain-containing protein 24</fullName>
    </submittedName>
</protein>
<keyword evidence="9" id="KW-1185">Reference proteome</keyword>
<dbReference type="Gene3D" id="3.30.160.60">
    <property type="entry name" value="Classic Zinc Finger"/>
    <property type="match status" value="1"/>
</dbReference>
<dbReference type="PANTHER" id="PTHR24379:SF127">
    <property type="entry name" value="BLOODY FINGERS-RELATED"/>
    <property type="match status" value="1"/>
</dbReference>
<dbReference type="AlphaFoldDB" id="A0A444UZJ9"/>
<dbReference type="GO" id="GO:0000977">
    <property type="term" value="F:RNA polymerase II transcription regulatory region sequence-specific DNA binding"/>
    <property type="evidence" value="ECO:0007669"/>
    <property type="project" value="TreeGrafter"/>
</dbReference>
<dbReference type="InterPro" id="IPR013087">
    <property type="entry name" value="Znf_C2H2_type"/>
</dbReference>
<feature type="domain" description="C2H2-type" evidence="7">
    <location>
        <begin position="176"/>
        <end position="203"/>
    </location>
</feature>
<dbReference type="EMBL" id="SCEB01004465">
    <property type="protein sequence ID" value="RXM93528.1"/>
    <property type="molecule type" value="Genomic_DNA"/>
</dbReference>
<dbReference type="SUPFAM" id="SSF57667">
    <property type="entry name" value="beta-beta-alpha zinc fingers"/>
    <property type="match status" value="1"/>
</dbReference>
<evidence type="ECO:0000256" key="2">
    <source>
        <dbReference type="ARBA" id="ARBA00022737"/>
    </source>
</evidence>
<dbReference type="GO" id="GO:0005634">
    <property type="term" value="C:nucleus"/>
    <property type="evidence" value="ECO:0007669"/>
    <property type="project" value="TreeGrafter"/>
</dbReference>
<evidence type="ECO:0000256" key="1">
    <source>
        <dbReference type="ARBA" id="ARBA00022723"/>
    </source>
</evidence>
<comment type="caution">
    <text evidence="8">The sequence shown here is derived from an EMBL/GenBank/DDBJ whole genome shotgun (WGS) entry which is preliminary data.</text>
</comment>